<proteinExistence type="predicted"/>
<reference evidence="2 3" key="1">
    <citation type="journal article" date="2019" name="Philos. Trans. R. Soc. Lond., B, Biol. Sci.">
        <title>Ant behaviour and brain gene expression of defending hosts depend on the ecological success of the intruding social parasite.</title>
        <authorList>
            <person name="Kaur R."/>
            <person name="Stoldt M."/>
            <person name="Jongepier E."/>
            <person name="Feldmeyer B."/>
            <person name="Menzel F."/>
            <person name="Bornberg-Bauer E."/>
            <person name="Foitzik S."/>
        </authorList>
    </citation>
    <scope>NUCLEOTIDE SEQUENCE [LARGE SCALE GENOMIC DNA]</scope>
    <source>
        <tissue evidence="2">Whole body</tissue>
    </source>
</reference>
<evidence type="ECO:0000313" key="3">
    <source>
        <dbReference type="Proteomes" id="UP000310200"/>
    </source>
</evidence>
<evidence type="ECO:0008006" key="4">
    <source>
        <dbReference type="Google" id="ProtNLM"/>
    </source>
</evidence>
<dbReference type="PANTHER" id="PTHR10068">
    <property type="entry name" value="BONE MARROW PROTEOGLYCAN"/>
    <property type="match status" value="1"/>
</dbReference>
<dbReference type="AlphaFoldDB" id="A0A4S2KLX1"/>
<feature type="compositionally biased region" description="Pro residues" evidence="1">
    <location>
        <begin position="669"/>
        <end position="678"/>
    </location>
</feature>
<sequence length="1013" mass="109247">MVFCLFKEGLLTVIYDWDNKVRKIGGKSDGSNYLSDNINNGEDELSEVAALLKGANRDLIVENRNANSSIAYVIYEGKRASKKKVVQETWRSFWRSFKYGTSEISHTFFDKNEELFFLHPSTGITSSNTSYRTICHKMFLIPKPREKKHRRNRISNSINSHKAKTKAEEFFLNLKESRDPKVEENNQRSRDNIVEKLLRRFSKYRRQGTLNDSIAANYSLAQAIYLVSTNSVGLNILQLFHRFGNCYLILEQDMKKSKILAYLSFHLMKKIINWAMKISNSLKNKAIKCPLAPLHSMNGVARKSSRQEPGLDRDWPPPWEPAPHLGNRVLPSILGHRIVQAALDHPFDLCHQIILVHLRDLELRHVLVIQLDPVVLDRLFHLVVQLARKPGNPGSPFSPGRPENPSLPCLPIKPGKPFSPFIVTPGTPAIPGGPKCTFSSGSTMRSRSTFGSNWTSVTLFAIITSDTYQTLISFVSFVSRADQERPFRHQVQENQVLPVARHRQLLQEVHLCQADLVLRIYPVDPNNNNKENKIIILLEKSLLFNIFFLDYEHLRNRLLFQGILVRQYHLFDLGILALHADPVHPRHPLIQVIRHAQCLVCQIRPSLHRHHLVPEDLPGKPGVPGGPRSPFSPDIPGRPGFPSIPGNPGNPGEPLSPCSPFIPVKPSAPGLPGPPGNPRLPGYPFDPSIPGSPRSPFVPGNPGRPALPGSPVNPGSPRNLVIPGRPFSPLSPGGPGRPGLPLTDIPGSPLSPFGAGAPGKPLGPSRPSSPGKPIGPMLPLSPRGPGKPLGPTGPGAPIGPIGPGNPSLPGGPGSPLSPVKPRSPLKPFISPGGPIGPGKPSTPGSPGKPRSPGGPRGPVSPGIPSKPRSPLAPRNPGKQSIQRPPISPLSPGFPGRPGKPSLPDVPASPFSPGAPGAPGIPSRESPGRPRTPTSSGSVTPVTTMTTPTTATISVIASTTAAAVNLSTSATAAISVSASTTATVSLPTSTTVGIRTSRTMTSSVTTTITGTSLT</sequence>
<dbReference type="Proteomes" id="UP000310200">
    <property type="component" value="Unassembled WGS sequence"/>
</dbReference>
<name>A0A4S2KLX1_9HYME</name>
<dbReference type="EMBL" id="QBLH01002326">
    <property type="protein sequence ID" value="TGZ48748.1"/>
    <property type="molecule type" value="Genomic_DNA"/>
</dbReference>
<feature type="region of interest" description="Disordered" evidence="1">
    <location>
        <begin position="612"/>
        <end position="944"/>
    </location>
</feature>
<evidence type="ECO:0000256" key="1">
    <source>
        <dbReference type="SAM" id="MobiDB-lite"/>
    </source>
</evidence>
<comment type="caution">
    <text evidence="2">The sequence shown here is derived from an EMBL/GenBank/DDBJ whole genome shotgun (WGS) entry which is preliminary data.</text>
</comment>
<feature type="compositionally biased region" description="Low complexity" evidence="1">
    <location>
        <begin position="907"/>
        <end position="922"/>
    </location>
</feature>
<feature type="compositionally biased region" description="Low complexity" evidence="1">
    <location>
        <begin position="931"/>
        <end position="944"/>
    </location>
</feature>
<dbReference type="PANTHER" id="PTHR10068:SF14">
    <property type="entry name" value="CELL WALL ADHESIN EAP1"/>
    <property type="match status" value="1"/>
</dbReference>
<organism evidence="2 3">
    <name type="scientific">Temnothorax longispinosus</name>
    <dbReference type="NCBI Taxonomy" id="300112"/>
    <lineage>
        <taxon>Eukaryota</taxon>
        <taxon>Metazoa</taxon>
        <taxon>Ecdysozoa</taxon>
        <taxon>Arthropoda</taxon>
        <taxon>Hexapoda</taxon>
        <taxon>Insecta</taxon>
        <taxon>Pterygota</taxon>
        <taxon>Neoptera</taxon>
        <taxon>Endopterygota</taxon>
        <taxon>Hymenoptera</taxon>
        <taxon>Apocrita</taxon>
        <taxon>Aculeata</taxon>
        <taxon>Formicoidea</taxon>
        <taxon>Formicidae</taxon>
        <taxon>Myrmicinae</taxon>
        <taxon>Temnothorax</taxon>
    </lineage>
</organism>
<evidence type="ECO:0000313" key="2">
    <source>
        <dbReference type="EMBL" id="TGZ48748.1"/>
    </source>
</evidence>
<feature type="compositionally biased region" description="Low complexity" evidence="1">
    <location>
        <begin position="838"/>
        <end position="865"/>
    </location>
</feature>
<gene>
    <name evidence="2" type="ORF">DBV15_06804</name>
</gene>
<protein>
    <recommendedName>
        <fullName evidence="4">Accumulation-associated protein</fullName>
    </recommendedName>
</protein>
<feature type="non-terminal residue" evidence="2">
    <location>
        <position position="1013"/>
    </location>
</feature>
<keyword evidence="3" id="KW-1185">Reference proteome</keyword>
<dbReference type="STRING" id="300112.A0A4S2KLX1"/>
<accession>A0A4S2KLX1</accession>